<name>A0A0S4KZW6_9BACT</name>
<dbReference type="KEGG" id="nio:NITINOP_2920"/>
<reference evidence="2" key="1">
    <citation type="submission" date="2015-09" db="EMBL/GenBank/DDBJ databases">
        <authorList>
            <person name="Daims H."/>
        </authorList>
    </citation>
    <scope>NUCLEOTIDE SEQUENCE [LARGE SCALE GENOMIC DNA]</scope>
</reference>
<organism evidence="1 2">
    <name type="scientific">Candidatus Nitrospira inopinata</name>
    <dbReference type="NCBI Taxonomy" id="1715989"/>
    <lineage>
        <taxon>Bacteria</taxon>
        <taxon>Pseudomonadati</taxon>
        <taxon>Nitrospirota</taxon>
        <taxon>Nitrospiria</taxon>
        <taxon>Nitrospirales</taxon>
        <taxon>Nitrospiraceae</taxon>
        <taxon>Nitrospira</taxon>
    </lineage>
</organism>
<keyword evidence="2" id="KW-1185">Reference proteome</keyword>
<accession>A0A0S4KZW6</accession>
<dbReference type="Proteomes" id="UP000066284">
    <property type="component" value="Chromosome 1"/>
</dbReference>
<proteinExistence type="predicted"/>
<dbReference type="AlphaFoldDB" id="A0A0S4KZW6"/>
<dbReference type="EMBL" id="LN885086">
    <property type="protein sequence ID" value="CUQ67892.1"/>
    <property type="molecule type" value="Genomic_DNA"/>
</dbReference>
<gene>
    <name evidence="1" type="ORF">NITINOP_2920</name>
</gene>
<sequence length="62" mass="7361">MTRGSEPPPHTYNCNLDTVFNLLPKPQRKQSTLVLLDVWDQKMNYKERPNPFMRDSAFHKTQ</sequence>
<evidence type="ECO:0000313" key="2">
    <source>
        <dbReference type="Proteomes" id="UP000066284"/>
    </source>
</evidence>
<evidence type="ECO:0000313" key="1">
    <source>
        <dbReference type="EMBL" id="CUQ67892.1"/>
    </source>
</evidence>
<protein>
    <submittedName>
        <fullName evidence="1">Uncharacterized protein</fullName>
    </submittedName>
</protein>